<gene>
    <name evidence="4" type="primary">LOC118269807</name>
</gene>
<dbReference type="PANTHER" id="PTHR31649:SF1">
    <property type="entry name" value="FARNESOIC ACID O-METHYL TRANSFERASE DOMAIN-CONTAINING PROTEIN"/>
    <property type="match status" value="1"/>
</dbReference>
<accession>A0A9R0D5P0</accession>
<sequence length="365" mass="39941">MSPKCVHVDRMVNCIFLFVTLSTVNKMNAAETAATLVPETTVTTEGPVEEYNDTNMSYNASAIHVTTKNATNEGYNALINSLTPKFNKSFILAINTNTSAGKPTLRHHVAHFCPNLDIARVCIRKCMKYGTSAFCGKDHICYCGHRYGNFDSSGEVNVELDPEPNPYEDLYTEFFGPKTKPPTTTTKRTPLSPPSPPTTTPTTTTTTTEDPRALDIIEWIPADPTTASNYSECAVVAGYRGSDGAPQIIIRAIVNNALVPGNMPKKNDNGYIGWEGEVHAAKTFELCCVKDETKISWKRFIDGQLPERAIEGGYTADGVKLYIGRAAVRGALTPGAVHPDDKTIQLVSRGEAITYEEYDVLCRVN</sequence>
<dbReference type="RefSeq" id="XP_035441020.2">
    <property type="nucleotide sequence ID" value="XM_035585127.2"/>
</dbReference>
<protein>
    <submittedName>
        <fullName evidence="4">Uncharacterized protein LOC118269807</fullName>
    </submittedName>
</protein>
<dbReference type="Pfam" id="PF11901">
    <property type="entry name" value="DM9"/>
    <property type="match status" value="1"/>
</dbReference>
<dbReference type="PANTHER" id="PTHR31649">
    <property type="entry name" value="AGAP009604-PA"/>
    <property type="match status" value="1"/>
</dbReference>
<dbReference type="OrthoDB" id="7468066at2759"/>
<organism evidence="3 4">
    <name type="scientific">Spodoptera frugiperda</name>
    <name type="common">Fall armyworm</name>
    <dbReference type="NCBI Taxonomy" id="7108"/>
    <lineage>
        <taxon>Eukaryota</taxon>
        <taxon>Metazoa</taxon>
        <taxon>Ecdysozoa</taxon>
        <taxon>Arthropoda</taxon>
        <taxon>Hexapoda</taxon>
        <taxon>Insecta</taxon>
        <taxon>Pterygota</taxon>
        <taxon>Neoptera</taxon>
        <taxon>Endopterygota</taxon>
        <taxon>Lepidoptera</taxon>
        <taxon>Glossata</taxon>
        <taxon>Ditrysia</taxon>
        <taxon>Noctuoidea</taxon>
        <taxon>Noctuidae</taxon>
        <taxon>Amphipyrinae</taxon>
        <taxon>Spodoptera</taxon>
    </lineage>
</organism>
<feature type="compositionally biased region" description="Low complexity" evidence="1">
    <location>
        <begin position="177"/>
        <end position="190"/>
    </location>
</feature>
<proteinExistence type="predicted"/>
<dbReference type="GeneID" id="118269807"/>
<dbReference type="InterPro" id="IPR006616">
    <property type="entry name" value="DM9_repeat"/>
</dbReference>
<dbReference type="SMART" id="SM00696">
    <property type="entry name" value="DM9"/>
    <property type="match status" value="1"/>
</dbReference>
<keyword evidence="3" id="KW-1185">Reference proteome</keyword>
<reference evidence="4" key="1">
    <citation type="submission" date="2025-08" db="UniProtKB">
        <authorList>
            <consortium name="RefSeq"/>
        </authorList>
    </citation>
    <scope>IDENTIFICATION</scope>
    <source>
        <tissue evidence="4">Whole larval tissue</tissue>
    </source>
</reference>
<evidence type="ECO:0000256" key="2">
    <source>
        <dbReference type="SAM" id="SignalP"/>
    </source>
</evidence>
<dbReference type="AlphaFoldDB" id="A0A9R0D5P0"/>
<evidence type="ECO:0000313" key="4">
    <source>
        <dbReference type="RefSeq" id="XP_035441020.2"/>
    </source>
</evidence>
<evidence type="ECO:0000313" key="3">
    <source>
        <dbReference type="Proteomes" id="UP000829999"/>
    </source>
</evidence>
<name>A0A9R0D5P0_SPOFR</name>
<feature type="region of interest" description="Disordered" evidence="1">
    <location>
        <begin position="175"/>
        <end position="210"/>
    </location>
</feature>
<dbReference type="Proteomes" id="UP000829999">
    <property type="component" value="Chromosome 30"/>
</dbReference>
<feature type="signal peptide" evidence="2">
    <location>
        <begin position="1"/>
        <end position="29"/>
    </location>
</feature>
<feature type="chain" id="PRO_5040425035" evidence="2">
    <location>
        <begin position="30"/>
        <end position="365"/>
    </location>
</feature>
<evidence type="ECO:0000256" key="1">
    <source>
        <dbReference type="SAM" id="MobiDB-lite"/>
    </source>
</evidence>
<keyword evidence="2" id="KW-0732">Signal</keyword>